<dbReference type="AlphaFoldDB" id="A0A6J5AT09"/>
<gene>
    <name evidence="1" type="ORF">LMG22037_01835</name>
</gene>
<protein>
    <submittedName>
        <fullName evidence="1">Uncharacterized protein</fullName>
    </submittedName>
</protein>
<evidence type="ECO:0000313" key="2">
    <source>
        <dbReference type="Proteomes" id="UP000494249"/>
    </source>
</evidence>
<accession>A0A6J5AT09</accession>
<organism evidence="1 2">
    <name type="scientific">Paraburkholderia phenoliruptrix</name>
    <dbReference type="NCBI Taxonomy" id="252970"/>
    <lineage>
        <taxon>Bacteria</taxon>
        <taxon>Pseudomonadati</taxon>
        <taxon>Pseudomonadota</taxon>
        <taxon>Betaproteobacteria</taxon>
        <taxon>Burkholderiales</taxon>
        <taxon>Burkholderiaceae</taxon>
        <taxon>Paraburkholderia</taxon>
    </lineage>
</organism>
<proteinExistence type="predicted"/>
<evidence type="ECO:0000313" key="1">
    <source>
        <dbReference type="EMBL" id="CAB3668579.1"/>
    </source>
</evidence>
<dbReference type="EMBL" id="CADIKB010000006">
    <property type="protein sequence ID" value="CAB3668579.1"/>
    <property type="molecule type" value="Genomic_DNA"/>
</dbReference>
<dbReference type="Proteomes" id="UP000494249">
    <property type="component" value="Unassembled WGS sequence"/>
</dbReference>
<sequence length="97" mass="10755">MRQERMMASGLRGVYWVAPSVAQHACVRVRMRGKGTHGISAEKAPSFPPRLLAGKRAAFQRHHSRQLDGEHGTVAFVGLHVDTSAVHTRDFVHDMQA</sequence>
<reference evidence="1 2" key="1">
    <citation type="submission" date="2020-04" db="EMBL/GenBank/DDBJ databases">
        <authorList>
            <person name="De Canck E."/>
        </authorList>
    </citation>
    <scope>NUCLEOTIDE SEQUENCE [LARGE SCALE GENOMIC DNA]</scope>
    <source>
        <strain evidence="1 2">LMG 22037</strain>
    </source>
</reference>
<name>A0A6J5AT09_9BURK</name>